<organism evidence="2 3">
    <name type="scientific">Streptomyces coacervatus</name>
    <dbReference type="NCBI Taxonomy" id="647381"/>
    <lineage>
        <taxon>Bacteria</taxon>
        <taxon>Bacillati</taxon>
        <taxon>Actinomycetota</taxon>
        <taxon>Actinomycetes</taxon>
        <taxon>Kitasatosporales</taxon>
        <taxon>Streptomycetaceae</taxon>
        <taxon>Streptomyces</taxon>
    </lineage>
</organism>
<dbReference type="Proteomes" id="UP001501009">
    <property type="component" value="Unassembled WGS sequence"/>
</dbReference>
<evidence type="ECO:0000313" key="2">
    <source>
        <dbReference type="EMBL" id="GAA3820769.1"/>
    </source>
</evidence>
<dbReference type="EMBL" id="BAABDE010000024">
    <property type="protein sequence ID" value="GAA3820769.1"/>
    <property type="molecule type" value="Genomic_DNA"/>
</dbReference>
<proteinExistence type="predicted"/>
<reference evidence="3" key="1">
    <citation type="journal article" date="2019" name="Int. J. Syst. Evol. Microbiol.">
        <title>The Global Catalogue of Microorganisms (GCM) 10K type strain sequencing project: providing services to taxonomists for standard genome sequencing and annotation.</title>
        <authorList>
            <consortium name="The Broad Institute Genomics Platform"/>
            <consortium name="The Broad Institute Genome Sequencing Center for Infectious Disease"/>
            <person name="Wu L."/>
            <person name="Ma J."/>
        </authorList>
    </citation>
    <scope>NUCLEOTIDE SEQUENCE [LARGE SCALE GENOMIC DNA]</scope>
    <source>
        <strain evidence="3">JCM 17138</strain>
    </source>
</reference>
<sequence>MRDIRRKFAIAALTAGAVFGGLAAPTTASADPVSAVQITVCNDSGGTMLFWVKGYNQHDDWDDSPVWRANPHTCATGWNYWWKQNSSVELHYQIGNGGWTWKQQYVPRTKDQTTTFHVS</sequence>
<keyword evidence="1" id="KW-0732">Signal</keyword>
<keyword evidence="3" id="KW-1185">Reference proteome</keyword>
<accession>A0ABP7IKP1</accession>
<evidence type="ECO:0000256" key="1">
    <source>
        <dbReference type="SAM" id="SignalP"/>
    </source>
</evidence>
<feature type="signal peptide" evidence="1">
    <location>
        <begin position="1"/>
        <end position="30"/>
    </location>
</feature>
<feature type="chain" id="PRO_5046453338" description="Secreted protein" evidence="1">
    <location>
        <begin position="31"/>
        <end position="119"/>
    </location>
</feature>
<protein>
    <recommendedName>
        <fullName evidence="4">Secreted protein</fullName>
    </recommendedName>
</protein>
<evidence type="ECO:0008006" key="4">
    <source>
        <dbReference type="Google" id="ProtNLM"/>
    </source>
</evidence>
<gene>
    <name evidence="2" type="ORF">GCM10022403_062750</name>
</gene>
<name>A0ABP7IKP1_9ACTN</name>
<comment type="caution">
    <text evidence="2">The sequence shown here is derived from an EMBL/GenBank/DDBJ whole genome shotgun (WGS) entry which is preliminary data.</text>
</comment>
<dbReference type="RefSeq" id="WP_275781182.1">
    <property type="nucleotide sequence ID" value="NZ_BAABDE010000024.1"/>
</dbReference>
<evidence type="ECO:0000313" key="3">
    <source>
        <dbReference type="Proteomes" id="UP001501009"/>
    </source>
</evidence>